<dbReference type="Proteomes" id="UP000004162">
    <property type="component" value="Unassembled WGS sequence"/>
</dbReference>
<dbReference type="RefSeq" id="WP_006365476.1">
    <property type="nucleotide sequence ID" value="NZ_AASE01000002.1"/>
</dbReference>
<name>Q0YU52_9CHLB</name>
<accession>Q0YU52</accession>
<keyword evidence="1" id="KW-0472">Membrane</keyword>
<evidence type="ECO:0000313" key="3">
    <source>
        <dbReference type="Proteomes" id="UP000004162"/>
    </source>
</evidence>
<keyword evidence="1" id="KW-1133">Transmembrane helix</keyword>
<dbReference type="EMBL" id="AASE01000002">
    <property type="protein sequence ID" value="EAT59702.1"/>
    <property type="molecule type" value="Genomic_DNA"/>
</dbReference>
<reference evidence="2 3" key="1">
    <citation type="submission" date="2006-07" db="EMBL/GenBank/DDBJ databases">
        <title>Annotation of the draft genome assembly of Chlorobium ferroxidans DSM 13031.</title>
        <authorList>
            <consortium name="US DOE Joint Genome Institute (JGI-ORNL)"/>
            <person name="Larimer F."/>
            <person name="Land M."/>
            <person name="Hauser L."/>
        </authorList>
    </citation>
    <scope>NUCLEOTIDE SEQUENCE [LARGE SCALE GENOMIC DNA]</scope>
    <source>
        <strain evidence="2 3">DSM 13031</strain>
    </source>
</reference>
<keyword evidence="1" id="KW-0812">Transmembrane</keyword>
<dbReference type="AlphaFoldDB" id="Q0YU52"/>
<organism evidence="2 3">
    <name type="scientific">Chlorobium ferrooxidans DSM 13031</name>
    <dbReference type="NCBI Taxonomy" id="377431"/>
    <lineage>
        <taxon>Bacteria</taxon>
        <taxon>Pseudomonadati</taxon>
        <taxon>Chlorobiota</taxon>
        <taxon>Chlorobiia</taxon>
        <taxon>Chlorobiales</taxon>
        <taxon>Chlorobiaceae</taxon>
        <taxon>Chlorobium/Pelodictyon group</taxon>
        <taxon>Chlorobium</taxon>
    </lineage>
</organism>
<feature type="transmembrane region" description="Helical" evidence="1">
    <location>
        <begin position="21"/>
        <end position="43"/>
    </location>
</feature>
<gene>
    <name evidence="2" type="ORF">CferDRAFT_1709</name>
</gene>
<keyword evidence="3" id="KW-1185">Reference proteome</keyword>
<comment type="caution">
    <text evidence="2">The sequence shown here is derived from an EMBL/GenBank/DDBJ whole genome shotgun (WGS) entry which is preliminary data.</text>
</comment>
<evidence type="ECO:0000256" key="1">
    <source>
        <dbReference type="SAM" id="Phobius"/>
    </source>
</evidence>
<reference evidence="2 3" key="2">
    <citation type="submission" date="2006-07" db="EMBL/GenBank/DDBJ databases">
        <title>Sequencing of the draft genome and assembly of Chlorobium ferroxidans DSM 13031.</title>
        <authorList>
            <consortium name="US DOE Joint Genome Institute (JGI-PGF)"/>
            <person name="Copeland A."/>
            <person name="Lucas S."/>
            <person name="Lapidus A."/>
            <person name="Barry K."/>
            <person name="Glavina del Rio T."/>
            <person name="Dalin E."/>
            <person name="Tice H."/>
            <person name="Bruce D."/>
            <person name="Pitluck S."/>
            <person name="Richardson P."/>
        </authorList>
    </citation>
    <scope>NUCLEOTIDE SEQUENCE [LARGE SCALE GENOMIC DNA]</scope>
    <source>
        <strain evidence="2 3">DSM 13031</strain>
    </source>
</reference>
<protein>
    <submittedName>
        <fullName evidence="2">Uncharacterized protein</fullName>
    </submittedName>
</protein>
<proteinExistence type="predicted"/>
<sequence>MPSKTGPDTREKKRSFKKGAGLLLLISTFSMICFLAIVVWINWPKTRVQPEPLNPEIKGLVDRIPGKSDALIYIGLKDIRQSRIWKEIIPDSLKKAPLFQPKGRVEEIIRASRINTTEDIDTLLISFRRRGYKEQHYIGVAWGPLSKKLPESFLKSNSTLSEKIGGRQCYALDSTLWICQLDPKRIAFANSRNMLQEFLVPTGSFYTRDSLTTTLIDKAVYKSHLWFALPSASWTTGALQSLTSANRDMKTLGNLNRIRSMALSLKLSDGIEAESEWVYTTRRAAYFSSTFLWGAIKLSELAGTRTSDQAKKLLEKLDIQQNYESVIIHTKLPIELFQQAKEKK</sequence>
<dbReference type="OrthoDB" id="593939at2"/>
<evidence type="ECO:0000313" key="2">
    <source>
        <dbReference type="EMBL" id="EAT59702.1"/>
    </source>
</evidence>